<dbReference type="Gene3D" id="3.50.50.60">
    <property type="entry name" value="FAD/NAD(P)-binding domain"/>
    <property type="match status" value="1"/>
</dbReference>
<comment type="caution">
    <text evidence="1">The sequence shown here is derived from an EMBL/GenBank/DDBJ whole genome shotgun (WGS) entry which is preliminary data.</text>
</comment>
<name>A0ABW5W7R3_9PSEU</name>
<evidence type="ECO:0000313" key="1">
    <source>
        <dbReference type="EMBL" id="MFD2798550.1"/>
    </source>
</evidence>
<reference evidence="2" key="1">
    <citation type="journal article" date="2019" name="Int. J. Syst. Evol. Microbiol.">
        <title>The Global Catalogue of Microorganisms (GCM) 10K type strain sequencing project: providing services to taxonomists for standard genome sequencing and annotation.</title>
        <authorList>
            <consortium name="The Broad Institute Genomics Platform"/>
            <consortium name="The Broad Institute Genome Sequencing Center for Infectious Disease"/>
            <person name="Wu L."/>
            <person name="Ma J."/>
        </authorList>
    </citation>
    <scope>NUCLEOTIDE SEQUENCE [LARGE SCALE GENOMIC DNA]</scope>
    <source>
        <strain evidence="2">IBRC-M 10906</strain>
    </source>
</reference>
<protein>
    <submittedName>
        <fullName evidence="1">Uncharacterized protein</fullName>
    </submittedName>
</protein>
<keyword evidence="2" id="KW-1185">Reference proteome</keyword>
<dbReference type="Proteomes" id="UP001597478">
    <property type="component" value="Unassembled WGS sequence"/>
</dbReference>
<dbReference type="RefSeq" id="WP_377389496.1">
    <property type="nucleotide sequence ID" value="NZ_JBHSAN010000017.1"/>
</dbReference>
<proteinExistence type="predicted"/>
<evidence type="ECO:0000313" key="2">
    <source>
        <dbReference type="Proteomes" id="UP001597478"/>
    </source>
</evidence>
<sequence length="131" mass="14401">MRSRSPHLEGIDVVVLECRSRADVEHRGRAGEGEQPAAELLRELGCPPDGMPPPEFEVSDVELHVVDAAATRIACRDSPGDAPTPRRVRRVWHFSWFTTSMLRPGPVPAATATGAAALHLLVHRGRHEPHR</sequence>
<gene>
    <name evidence="1" type="ORF">ACFS2C_03995</name>
</gene>
<dbReference type="EMBL" id="JBHUOF010000004">
    <property type="protein sequence ID" value="MFD2798550.1"/>
    <property type="molecule type" value="Genomic_DNA"/>
</dbReference>
<dbReference type="InterPro" id="IPR036188">
    <property type="entry name" value="FAD/NAD-bd_sf"/>
</dbReference>
<organism evidence="1 2">
    <name type="scientific">Prauserella oleivorans</name>
    <dbReference type="NCBI Taxonomy" id="1478153"/>
    <lineage>
        <taxon>Bacteria</taxon>
        <taxon>Bacillati</taxon>
        <taxon>Actinomycetota</taxon>
        <taxon>Actinomycetes</taxon>
        <taxon>Pseudonocardiales</taxon>
        <taxon>Pseudonocardiaceae</taxon>
        <taxon>Prauserella</taxon>
    </lineage>
</organism>
<accession>A0ABW5W7R3</accession>